<dbReference type="STRING" id="74557.A0A1V9ZLJ9"/>
<proteinExistence type="inferred from homology"/>
<dbReference type="GO" id="GO:0070991">
    <property type="term" value="F:medium-chain fatty acyl-CoA dehydrogenase activity"/>
    <property type="evidence" value="ECO:0007669"/>
    <property type="project" value="TreeGrafter"/>
</dbReference>
<keyword evidence="2" id="KW-0285">Flavoprotein</keyword>
<dbReference type="InterPro" id="IPR036250">
    <property type="entry name" value="AcylCo_DH-like_C"/>
</dbReference>
<evidence type="ECO:0000313" key="7">
    <source>
        <dbReference type="Proteomes" id="UP000243217"/>
    </source>
</evidence>
<keyword evidence="3" id="KW-0274">FAD</keyword>
<sequence length="97" mass="10860">MRKQVQAVDGYAPGISRGKKEINMGQRCSDSRSITFENVVVPKENVLGRVGDGPKIAMKAFDRIRPPVAIGAVGLARRAMEEAKNLQWKEKQWENHL</sequence>
<dbReference type="InterPro" id="IPR009100">
    <property type="entry name" value="AcylCoA_DH/oxidase_NM_dom_sf"/>
</dbReference>
<organism evidence="6 7">
    <name type="scientific">Thraustotheca clavata</name>
    <dbReference type="NCBI Taxonomy" id="74557"/>
    <lineage>
        <taxon>Eukaryota</taxon>
        <taxon>Sar</taxon>
        <taxon>Stramenopiles</taxon>
        <taxon>Oomycota</taxon>
        <taxon>Saprolegniomycetes</taxon>
        <taxon>Saprolegniales</taxon>
        <taxon>Achlyaceae</taxon>
        <taxon>Thraustotheca</taxon>
    </lineage>
</organism>
<dbReference type="PANTHER" id="PTHR48083">
    <property type="entry name" value="MEDIUM-CHAIN SPECIFIC ACYL-COA DEHYDROGENASE, MITOCHONDRIAL-RELATED"/>
    <property type="match status" value="1"/>
</dbReference>
<dbReference type="Gene3D" id="1.20.140.10">
    <property type="entry name" value="Butyryl-CoA Dehydrogenase, subunit A, domain 3"/>
    <property type="match status" value="1"/>
</dbReference>
<accession>A0A1V9ZLJ9</accession>
<feature type="domain" description="Acyl-CoA dehydrogenase/oxidase C-terminal" evidence="5">
    <location>
        <begin position="51"/>
        <end position="95"/>
    </location>
</feature>
<dbReference type="EMBL" id="JNBS01001839">
    <property type="protein sequence ID" value="OQR98874.1"/>
    <property type="molecule type" value="Genomic_DNA"/>
</dbReference>
<protein>
    <submittedName>
        <fullName evidence="6">Acyl-CoA dehydrogenase</fullName>
    </submittedName>
</protein>
<dbReference type="GO" id="GO:0051793">
    <property type="term" value="P:medium-chain fatty acid catabolic process"/>
    <property type="evidence" value="ECO:0007669"/>
    <property type="project" value="TreeGrafter"/>
</dbReference>
<evidence type="ECO:0000256" key="1">
    <source>
        <dbReference type="ARBA" id="ARBA00009347"/>
    </source>
</evidence>
<evidence type="ECO:0000259" key="5">
    <source>
        <dbReference type="Pfam" id="PF00441"/>
    </source>
</evidence>
<dbReference type="SUPFAM" id="SSF56645">
    <property type="entry name" value="Acyl-CoA dehydrogenase NM domain-like"/>
    <property type="match status" value="1"/>
</dbReference>
<evidence type="ECO:0000256" key="4">
    <source>
        <dbReference type="ARBA" id="ARBA00023002"/>
    </source>
</evidence>
<evidence type="ECO:0000313" key="6">
    <source>
        <dbReference type="EMBL" id="OQR98874.1"/>
    </source>
</evidence>
<keyword evidence="7" id="KW-1185">Reference proteome</keyword>
<comment type="similarity">
    <text evidence="1">Belongs to the acyl-CoA dehydrogenase family.</text>
</comment>
<name>A0A1V9ZLJ9_9STRA</name>
<dbReference type="Gene3D" id="2.40.110.10">
    <property type="entry name" value="Butyryl-CoA Dehydrogenase, subunit A, domain 2"/>
    <property type="match status" value="1"/>
</dbReference>
<keyword evidence="4" id="KW-0560">Oxidoreductase</keyword>
<dbReference type="Proteomes" id="UP000243217">
    <property type="component" value="Unassembled WGS sequence"/>
</dbReference>
<dbReference type="InterPro" id="IPR046373">
    <property type="entry name" value="Acyl-CoA_Oxase/DH_mid-dom_sf"/>
</dbReference>
<dbReference type="InterPro" id="IPR009075">
    <property type="entry name" value="AcylCo_DH/oxidase_C"/>
</dbReference>
<dbReference type="OrthoDB" id="434771at2759"/>
<dbReference type="GO" id="GO:0005739">
    <property type="term" value="C:mitochondrion"/>
    <property type="evidence" value="ECO:0007669"/>
    <property type="project" value="TreeGrafter"/>
</dbReference>
<evidence type="ECO:0000256" key="2">
    <source>
        <dbReference type="ARBA" id="ARBA00022630"/>
    </source>
</evidence>
<reference evidence="6 7" key="1">
    <citation type="journal article" date="2014" name="Genome Biol. Evol.">
        <title>The secreted proteins of Achlya hypogyna and Thraustotheca clavata identify the ancestral oomycete secretome and reveal gene acquisitions by horizontal gene transfer.</title>
        <authorList>
            <person name="Misner I."/>
            <person name="Blouin N."/>
            <person name="Leonard G."/>
            <person name="Richards T.A."/>
            <person name="Lane C.E."/>
        </authorList>
    </citation>
    <scope>NUCLEOTIDE SEQUENCE [LARGE SCALE GENOMIC DNA]</scope>
    <source>
        <strain evidence="6 7">ATCC 34112</strain>
    </source>
</reference>
<dbReference type="SUPFAM" id="SSF47203">
    <property type="entry name" value="Acyl-CoA dehydrogenase C-terminal domain-like"/>
    <property type="match status" value="1"/>
</dbReference>
<dbReference type="Pfam" id="PF00441">
    <property type="entry name" value="Acyl-CoA_dh_1"/>
    <property type="match status" value="1"/>
</dbReference>
<evidence type="ECO:0000256" key="3">
    <source>
        <dbReference type="ARBA" id="ARBA00022827"/>
    </source>
</evidence>
<dbReference type="AlphaFoldDB" id="A0A1V9ZLJ9"/>
<comment type="caution">
    <text evidence="6">The sequence shown here is derived from an EMBL/GenBank/DDBJ whole genome shotgun (WGS) entry which is preliminary data.</text>
</comment>
<gene>
    <name evidence="6" type="ORF">THRCLA_21864</name>
</gene>
<dbReference type="InterPro" id="IPR050741">
    <property type="entry name" value="Acyl-CoA_dehydrogenase"/>
</dbReference>
<dbReference type="PANTHER" id="PTHR48083:SF2">
    <property type="entry name" value="MEDIUM-CHAIN SPECIFIC ACYL-COA DEHYDROGENASE, MITOCHONDRIAL"/>
    <property type="match status" value="1"/>
</dbReference>